<evidence type="ECO:0008006" key="5">
    <source>
        <dbReference type="Google" id="ProtNLM"/>
    </source>
</evidence>
<feature type="repeat" description="PPR" evidence="2">
    <location>
        <begin position="395"/>
        <end position="429"/>
    </location>
</feature>
<keyword evidence="4" id="KW-1185">Reference proteome</keyword>
<name>A0A5M3N688_CONPW</name>
<feature type="repeat" description="PPR" evidence="2">
    <location>
        <begin position="507"/>
        <end position="541"/>
    </location>
</feature>
<evidence type="ECO:0000313" key="4">
    <source>
        <dbReference type="Proteomes" id="UP000053558"/>
    </source>
</evidence>
<protein>
    <recommendedName>
        <fullName evidence="5">Pentacotripeptide-repeat region of PRORP domain-containing protein</fullName>
    </recommendedName>
</protein>
<dbReference type="GeneID" id="19199163"/>
<dbReference type="KEGG" id="cput:CONPUDRAFT_115555"/>
<dbReference type="AlphaFoldDB" id="A0A5M3N688"/>
<dbReference type="Pfam" id="PF13812">
    <property type="entry name" value="PPR_3"/>
    <property type="match status" value="2"/>
</dbReference>
<dbReference type="PANTHER" id="PTHR47932:SF44">
    <property type="entry name" value="MIOREX COMPLEX COMPONENT 1"/>
    <property type="match status" value="1"/>
</dbReference>
<dbReference type="Gene3D" id="1.25.40.10">
    <property type="entry name" value="Tetratricopeptide repeat domain"/>
    <property type="match status" value="3"/>
</dbReference>
<gene>
    <name evidence="3" type="ORF">CONPUDRAFT_115555</name>
</gene>
<dbReference type="OrthoDB" id="185373at2759"/>
<dbReference type="OMA" id="CHARKVD"/>
<dbReference type="InterPro" id="IPR011990">
    <property type="entry name" value="TPR-like_helical_dom_sf"/>
</dbReference>
<dbReference type="RefSeq" id="XP_007763505.1">
    <property type="nucleotide sequence ID" value="XM_007765315.1"/>
</dbReference>
<accession>A0A5M3N688</accession>
<dbReference type="NCBIfam" id="TIGR00756">
    <property type="entry name" value="PPR"/>
    <property type="match status" value="2"/>
</dbReference>
<proteinExistence type="predicted"/>
<dbReference type="PROSITE" id="PS51375">
    <property type="entry name" value="PPR"/>
    <property type="match status" value="4"/>
</dbReference>
<dbReference type="EMBL" id="JH711573">
    <property type="protein sequence ID" value="EIW86826.1"/>
    <property type="molecule type" value="Genomic_DNA"/>
</dbReference>
<dbReference type="InterPro" id="IPR002885">
    <property type="entry name" value="PPR_rpt"/>
</dbReference>
<feature type="repeat" description="PPR" evidence="2">
    <location>
        <begin position="360"/>
        <end position="394"/>
    </location>
</feature>
<evidence type="ECO:0000256" key="1">
    <source>
        <dbReference type="ARBA" id="ARBA00022737"/>
    </source>
</evidence>
<evidence type="ECO:0000313" key="3">
    <source>
        <dbReference type="EMBL" id="EIW86826.1"/>
    </source>
</evidence>
<dbReference type="PANTHER" id="PTHR47932">
    <property type="entry name" value="ATPASE EXPRESSION PROTEIN 3"/>
    <property type="match status" value="1"/>
</dbReference>
<keyword evidence="1" id="KW-0677">Repeat</keyword>
<feature type="repeat" description="PPR" evidence="2">
    <location>
        <begin position="542"/>
        <end position="576"/>
    </location>
</feature>
<sequence length="754" mass="84479">MLGRSVSGHKVPRGIILDFLAPSVLSPPRRYASSKRLVRTEPSGPDSRLAAFPLPVHSNDPAQVTKAIKERLSFLNRPDVTSTPTADINFFNESVVKIRVALTSGRDIRKVATYWSELRCKKLLRLLGRQIRDFSKLAAKLCPDLRPGQAWDEGERAIIEEIAIDAATYGAFEALKSSLLTHVRAQNPQAAHDLYRRFLGAKRIADSSLLVKTPSNETREQSTDLVLNLVPSSTSSPDQGSILLVVTAAHAQTNSFLEALRIFLQSPAHLTDFWISEVTSSLRNAELAKRVRDYAKRLNTARMLVEPRLMTAKISTAIDNQDLKLLQQLYRSTLDGLEGEQSCFAAKEADVSSIRPVMVQDIHWAAFLKAFIMCGRKDLAESLWDDMLRFSVSPGIVAWTALLDGYDASGDRNAAVTAWESMLAQGIKPSIPAYRAIISVLFNARQPNAAMDTVKAFEGEFPVTPATDHSPILAIYNGVFHGLLTNGRNEDAHALINRLRTNAPKPDIVTYNTFLRHYGRKGDMRMVLAIYKLLEEDKLSGDVFTFSTILSALMRVGRTDAVDLVMNIMKKQNVEPNVAIFSSIIDQQMRDPSEEGLKAALDLLQRMENNPNAQPNDVTYTSILAGLLRRDTTDMKLTEQSMAYIRGRMKERNIQPNRVTYHILLQASFDNPSPRGLQNALGYYREMVSRKIPMNYDTWYVLLKGLLDREDWIAADEVVDDLTKSIMPRGALLSIVESIKDRRVHRSFSSHRSR</sequence>
<comment type="caution">
    <text evidence="3">The sequence shown here is derived from an EMBL/GenBank/DDBJ whole genome shotgun (WGS) entry which is preliminary data.</text>
</comment>
<evidence type="ECO:0000256" key="2">
    <source>
        <dbReference type="PROSITE-ProRule" id="PRU00708"/>
    </source>
</evidence>
<dbReference type="Pfam" id="PF13041">
    <property type="entry name" value="PPR_2"/>
    <property type="match status" value="1"/>
</dbReference>
<reference evidence="4" key="1">
    <citation type="journal article" date="2012" name="Science">
        <title>The Paleozoic origin of enzymatic lignin decomposition reconstructed from 31 fungal genomes.</title>
        <authorList>
            <person name="Floudas D."/>
            <person name="Binder M."/>
            <person name="Riley R."/>
            <person name="Barry K."/>
            <person name="Blanchette R.A."/>
            <person name="Henrissat B."/>
            <person name="Martinez A.T."/>
            <person name="Otillar R."/>
            <person name="Spatafora J.W."/>
            <person name="Yadav J.S."/>
            <person name="Aerts A."/>
            <person name="Benoit I."/>
            <person name="Boyd A."/>
            <person name="Carlson A."/>
            <person name="Copeland A."/>
            <person name="Coutinho P.M."/>
            <person name="de Vries R.P."/>
            <person name="Ferreira P."/>
            <person name="Findley K."/>
            <person name="Foster B."/>
            <person name="Gaskell J."/>
            <person name="Glotzer D."/>
            <person name="Gorecki P."/>
            <person name="Heitman J."/>
            <person name="Hesse C."/>
            <person name="Hori C."/>
            <person name="Igarashi K."/>
            <person name="Jurgens J.A."/>
            <person name="Kallen N."/>
            <person name="Kersten P."/>
            <person name="Kohler A."/>
            <person name="Kuees U."/>
            <person name="Kumar T.K.A."/>
            <person name="Kuo A."/>
            <person name="LaButti K."/>
            <person name="Larrondo L.F."/>
            <person name="Lindquist E."/>
            <person name="Ling A."/>
            <person name="Lombard V."/>
            <person name="Lucas S."/>
            <person name="Lundell T."/>
            <person name="Martin R."/>
            <person name="McLaughlin D.J."/>
            <person name="Morgenstern I."/>
            <person name="Morin E."/>
            <person name="Murat C."/>
            <person name="Nagy L.G."/>
            <person name="Nolan M."/>
            <person name="Ohm R.A."/>
            <person name="Patyshakuliyeva A."/>
            <person name="Rokas A."/>
            <person name="Ruiz-Duenas F.J."/>
            <person name="Sabat G."/>
            <person name="Salamov A."/>
            <person name="Samejima M."/>
            <person name="Schmutz J."/>
            <person name="Slot J.C."/>
            <person name="St John F."/>
            <person name="Stenlid J."/>
            <person name="Sun H."/>
            <person name="Sun S."/>
            <person name="Syed K."/>
            <person name="Tsang A."/>
            <person name="Wiebenga A."/>
            <person name="Young D."/>
            <person name="Pisabarro A."/>
            <person name="Eastwood D.C."/>
            <person name="Martin F."/>
            <person name="Cullen D."/>
            <person name="Grigoriev I.V."/>
            <person name="Hibbett D.S."/>
        </authorList>
    </citation>
    <scope>NUCLEOTIDE SEQUENCE [LARGE SCALE GENOMIC DNA]</scope>
    <source>
        <strain evidence="4">RWD-64-598 SS2</strain>
    </source>
</reference>
<organism evidence="3 4">
    <name type="scientific">Coniophora puteana (strain RWD-64-598)</name>
    <name type="common">Brown rot fungus</name>
    <dbReference type="NCBI Taxonomy" id="741705"/>
    <lineage>
        <taxon>Eukaryota</taxon>
        <taxon>Fungi</taxon>
        <taxon>Dikarya</taxon>
        <taxon>Basidiomycota</taxon>
        <taxon>Agaricomycotina</taxon>
        <taxon>Agaricomycetes</taxon>
        <taxon>Agaricomycetidae</taxon>
        <taxon>Boletales</taxon>
        <taxon>Coniophorineae</taxon>
        <taxon>Coniophoraceae</taxon>
        <taxon>Coniophora</taxon>
    </lineage>
</organism>
<dbReference type="Proteomes" id="UP000053558">
    <property type="component" value="Unassembled WGS sequence"/>
</dbReference>